<reference evidence="2 3" key="1">
    <citation type="journal article" date="2019" name="Int. J. Syst. Evol. Microbiol.">
        <title>The Global Catalogue of Microorganisms (GCM) 10K type strain sequencing project: providing services to taxonomists for standard genome sequencing and annotation.</title>
        <authorList>
            <consortium name="The Broad Institute Genomics Platform"/>
            <consortium name="The Broad Institute Genome Sequencing Center for Infectious Disease"/>
            <person name="Wu L."/>
            <person name="Ma J."/>
        </authorList>
    </citation>
    <scope>NUCLEOTIDE SEQUENCE [LARGE SCALE GENOMIC DNA]</scope>
    <source>
        <strain evidence="2 3">JCM 11136</strain>
    </source>
</reference>
<keyword evidence="3" id="KW-1185">Reference proteome</keyword>
<organism evidence="2 3">
    <name type="scientific">Nonomuraea longicatena</name>
    <dbReference type="NCBI Taxonomy" id="83682"/>
    <lineage>
        <taxon>Bacteria</taxon>
        <taxon>Bacillati</taxon>
        <taxon>Actinomycetota</taxon>
        <taxon>Actinomycetes</taxon>
        <taxon>Streptosporangiales</taxon>
        <taxon>Streptosporangiaceae</taxon>
        <taxon>Nonomuraea</taxon>
    </lineage>
</organism>
<gene>
    <name evidence="2" type="ORF">GCM10009560_72430</name>
</gene>
<dbReference type="EMBL" id="BAAAHQ010000050">
    <property type="protein sequence ID" value="GAA0951568.1"/>
    <property type="molecule type" value="Genomic_DNA"/>
</dbReference>
<evidence type="ECO:0000313" key="2">
    <source>
        <dbReference type="EMBL" id="GAA0951568.1"/>
    </source>
</evidence>
<accession>A0ABN1R3Z2</accession>
<keyword evidence="1" id="KW-0472">Membrane</keyword>
<keyword evidence="1" id="KW-0812">Transmembrane</keyword>
<feature type="transmembrane region" description="Helical" evidence="1">
    <location>
        <begin position="12"/>
        <end position="36"/>
    </location>
</feature>
<sequence length="90" mass="9784">MKAAPAGRAMVMSTAVLTVLTVIIAAGAMSLIMLAVRLARRPRNRLIPSTGLADEARALKRNQRVRDAVYLVRGETGMSHRAAARFVRKL</sequence>
<dbReference type="Proteomes" id="UP001501578">
    <property type="component" value="Unassembled WGS sequence"/>
</dbReference>
<name>A0ABN1R3Z2_9ACTN</name>
<protein>
    <submittedName>
        <fullName evidence="2">Uncharacterized protein</fullName>
    </submittedName>
</protein>
<comment type="caution">
    <text evidence="2">The sequence shown here is derived from an EMBL/GenBank/DDBJ whole genome shotgun (WGS) entry which is preliminary data.</text>
</comment>
<evidence type="ECO:0000313" key="3">
    <source>
        <dbReference type="Proteomes" id="UP001501578"/>
    </source>
</evidence>
<evidence type="ECO:0000256" key="1">
    <source>
        <dbReference type="SAM" id="Phobius"/>
    </source>
</evidence>
<keyword evidence="1" id="KW-1133">Transmembrane helix</keyword>
<proteinExistence type="predicted"/>